<evidence type="ECO:0000256" key="2">
    <source>
        <dbReference type="ARBA" id="ARBA00022679"/>
    </source>
</evidence>
<dbReference type="RefSeq" id="WP_238209031.1">
    <property type="nucleotide sequence ID" value="NZ_JBHTND010000025.1"/>
</dbReference>
<keyword evidence="5" id="KW-1185">Reference proteome</keyword>
<dbReference type="CDD" id="cd02440">
    <property type="entry name" value="AdoMet_MTases"/>
    <property type="match status" value="1"/>
</dbReference>
<comment type="caution">
    <text evidence="4">The sequence shown here is derived from an EMBL/GenBank/DDBJ whole genome shotgun (WGS) entry which is preliminary data.</text>
</comment>
<gene>
    <name evidence="4" type="ORF">ACFQ4G_16585</name>
</gene>
<proteinExistence type="predicted"/>
<dbReference type="Gene3D" id="3.40.50.150">
    <property type="entry name" value="Vaccinia Virus protein VP39"/>
    <property type="match status" value="1"/>
</dbReference>
<dbReference type="Pfam" id="PF05401">
    <property type="entry name" value="NodS"/>
    <property type="match status" value="1"/>
</dbReference>
<reference evidence="5" key="1">
    <citation type="journal article" date="2019" name="Int. J. Syst. Evol. Microbiol.">
        <title>The Global Catalogue of Microorganisms (GCM) 10K type strain sequencing project: providing services to taxonomists for standard genome sequencing and annotation.</title>
        <authorList>
            <consortium name="The Broad Institute Genomics Platform"/>
            <consortium name="The Broad Institute Genome Sequencing Center for Infectious Disease"/>
            <person name="Wu L."/>
            <person name="Ma J."/>
        </authorList>
    </citation>
    <scope>NUCLEOTIDE SEQUENCE [LARGE SCALE GENOMIC DNA]</scope>
    <source>
        <strain evidence="5">CCUG 56108</strain>
    </source>
</reference>
<dbReference type="GO" id="GO:0008168">
    <property type="term" value="F:methyltransferase activity"/>
    <property type="evidence" value="ECO:0007669"/>
    <property type="project" value="UniProtKB-KW"/>
</dbReference>
<dbReference type="PANTHER" id="PTHR43464:SF19">
    <property type="entry name" value="UBIQUINONE BIOSYNTHESIS O-METHYLTRANSFERASE, MITOCHONDRIAL"/>
    <property type="match status" value="1"/>
</dbReference>
<name>A0ABW3X2F7_9HYPH</name>
<organism evidence="4 5">
    <name type="scientific">Methylobacterium marchantiae</name>
    <dbReference type="NCBI Taxonomy" id="600331"/>
    <lineage>
        <taxon>Bacteria</taxon>
        <taxon>Pseudomonadati</taxon>
        <taxon>Pseudomonadota</taxon>
        <taxon>Alphaproteobacteria</taxon>
        <taxon>Hyphomicrobiales</taxon>
        <taxon>Methylobacteriaceae</taxon>
        <taxon>Methylobacterium</taxon>
    </lineage>
</organism>
<keyword evidence="2" id="KW-0808">Transferase</keyword>
<evidence type="ECO:0000256" key="1">
    <source>
        <dbReference type="ARBA" id="ARBA00022603"/>
    </source>
</evidence>
<dbReference type="InterPro" id="IPR029063">
    <property type="entry name" value="SAM-dependent_MTases_sf"/>
</dbReference>
<evidence type="ECO:0000313" key="4">
    <source>
        <dbReference type="EMBL" id="MFD1303191.1"/>
    </source>
</evidence>
<dbReference type="InterPro" id="IPR008715">
    <property type="entry name" value="SAM-MeTfrase_NodS-like"/>
</dbReference>
<dbReference type="SUPFAM" id="SSF53335">
    <property type="entry name" value="S-adenosyl-L-methionine-dependent methyltransferases"/>
    <property type="match status" value="1"/>
</dbReference>
<keyword evidence="3" id="KW-0949">S-adenosyl-L-methionine</keyword>
<protein>
    <submittedName>
        <fullName evidence="4">Class I SAM-dependent DNA methyltransferase</fullName>
    </submittedName>
</protein>
<dbReference type="PANTHER" id="PTHR43464">
    <property type="entry name" value="METHYLTRANSFERASE"/>
    <property type="match status" value="1"/>
</dbReference>
<sequence>MTRHSQTMPPDYFEDRYAGDPDPWQFTTSPYEAGKYAATLEALPKSHYASALEIGCSIGIFTEALAPRCDALISVDTAEKALEQARERCEAVPQVRFERLHVPDGWPEGRFDLILMSEVIYFLDPDDMARLAERILETLRPDGDLVLVHWTGPTHYPQSGDEASDMLIGILDGSIRIVHHHRTDRYRLDVLTRIA</sequence>
<accession>A0ABW3X2F7</accession>
<dbReference type="GO" id="GO:0032259">
    <property type="term" value="P:methylation"/>
    <property type="evidence" value="ECO:0007669"/>
    <property type="project" value="UniProtKB-KW"/>
</dbReference>
<dbReference type="Proteomes" id="UP001597176">
    <property type="component" value="Unassembled WGS sequence"/>
</dbReference>
<evidence type="ECO:0000313" key="5">
    <source>
        <dbReference type="Proteomes" id="UP001597176"/>
    </source>
</evidence>
<keyword evidence="1 4" id="KW-0489">Methyltransferase</keyword>
<dbReference type="EMBL" id="JBHTND010000025">
    <property type="protein sequence ID" value="MFD1303191.1"/>
    <property type="molecule type" value="Genomic_DNA"/>
</dbReference>
<evidence type="ECO:0000256" key="3">
    <source>
        <dbReference type="ARBA" id="ARBA00022691"/>
    </source>
</evidence>